<dbReference type="EMBL" id="JBEZVI010000002">
    <property type="protein sequence ID" value="MEU3709121.1"/>
    <property type="molecule type" value="Genomic_DNA"/>
</dbReference>
<keyword evidence="1" id="KW-0677">Repeat</keyword>
<evidence type="ECO:0000256" key="1">
    <source>
        <dbReference type="ARBA" id="ARBA00022737"/>
    </source>
</evidence>
<comment type="caution">
    <text evidence="4">The sequence shown here is derived from an EMBL/GenBank/DDBJ whole genome shotgun (WGS) entry which is preliminary data.</text>
</comment>
<feature type="region of interest" description="Disordered" evidence="2">
    <location>
        <begin position="816"/>
        <end position="899"/>
    </location>
</feature>
<organism evidence="4 5">
    <name type="scientific">Streptomyces catenulae</name>
    <dbReference type="NCBI Taxonomy" id="66875"/>
    <lineage>
        <taxon>Bacteria</taxon>
        <taxon>Bacillati</taxon>
        <taxon>Actinomycetota</taxon>
        <taxon>Actinomycetes</taxon>
        <taxon>Kitasatosporales</taxon>
        <taxon>Streptomycetaceae</taxon>
        <taxon>Streptomyces</taxon>
    </lineage>
</organism>
<reference evidence="4 5" key="1">
    <citation type="submission" date="2024-06" db="EMBL/GenBank/DDBJ databases">
        <title>The Natural Products Discovery Center: Release of the First 8490 Sequenced Strains for Exploring Actinobacteria Biosynthetic Diversity.</title>
        <authorList>
            <person name="Kalkreuter E."/>
            <person name="Kautsar S.A."/>
            <person name="Yang D."/>
            <person name="Bader C.D."/>
            <person name="Teijaro C.N."/>
            <person name="Fluegel L."/>
            <person name="Davis C.M."/>
            <person name="Simpson J.R."/>
            <person name="Lauterbach L."/>
            <person name="Steele A.D."/>
            <person name="Gui C."/>
            <person name="Meng S."/>
            <person name="Li G."/>
            <person name="Viehrig K."/>
            <person name="Ye F."/>
            <person name="Su P."/>
            <person name="Kiefer A.F."/>
            <person name="Nichols A."/>
            <person name="Cepeda A.J."/>
            <person name="Yan W."/>
            <person name="Fan B."/>
            <person name="Jiang Y."/>
            <person name="Adhikari A."/>
            <person name="Zheng C.-J."/>
            <person name="Schuster L."/>
            <person name="Cowan T.M."/>
            <person name="Smanski M.J."/>
            <person name="Chevrette M.G."/>
            <person name="De Carvalho L.P.S."/>
            <person name="Shen B."/>
        </authorList>
    </citation>
    <scope>NUCLEOTIDE SEQUENCE [LARGE SCALE GENOMIC DNA]</scope>
    <source>
        <strain evidence="4 5">NPDC033039</strain>
    </source>
</reference>
<evidence type="ECO:0000313" key="4">
    <source>
        <dbReference type="EMBL" id="MEU3709121.1"/>
    </source>
</evidence>
<dbReference type="InterPro" id="IPR056884">
    <property type="entry name" value="NPHP3-like_N"/>
</dbReference>
<gene>
    <name evidence="4" type="ORF">AB0E61_03365</name>
</gene>
<keyword evidence="5" id="KW-1185">Reference proteome</keyword>
<name>A0ABV2YTR0_9ACTN</name>
<proteinExistence type="predicted"/>
<dbReference type="InterPro" id="IPR027417">
    <property type="entry name" value="P-loop_NTPase"/>
</dbReference>
<feature type="compositionally biased region" description="Basic and acidic residues" evidence="2">
    <location>
        <begin position="816"/>
        <end position="850"/>
    </location>
</feature>
<protein>
    <recommendedName>
        <fullName evidence="3">Nephrocystin 3-like N-terminal domain-containing protein</fullName>
    </recommendedName>
</protein>
<evidence type="ECO:0000259" key="3">
    <source>
        <dbReference type="Pfam" id="PF24883"/>
    </source>
</evidence>
<feature type="domain" description="Nephrocystin 3-like N-terminal" evidence="3">
    <location>
        <begin position="143"/>
        <end position="252"/>
    </location>
</feature>
<dbReference type="Proteomes" id="UP001550853">
    <property type="component" value="Unassembled WGS sequence"/>
</dbReference>
<dbReference type="Gene3D" id="3.40.50.300">
    <property type="entry name" value="P-loop containing nucleotide triphosphate hydrolases"/>
    <property type="match status" value="1"/>
</dbReference>
<dbReference type="Pfam" id="PF24883">
    <property type="entry name" value="NPHP3_N"/>
    <property type="match status" value="1"/>
</dbReference>
<dbReference type="RefSeq" id="WP_030287890.1">
    <property type="nucleotide sequence ID" value="NZ_JBEZVI010000002.1"/>
</dbReference>
<accession>A0ABV2YTR0</accession>
<evidence type="ECO:0000256" key="2">
    <source>
        <dbReference type="SAM" id="MobiDB-lite"/>
    </source>
</evidence>
<sequence>MVTNEADKRQKARQEFGDKLKELQVAAGKAGSAAACARATGLKPGMLGSWFRGEVAPGRDRTHAARRLVEYLREQAGQPPLFDDGWARLLEAAQQEADERRGLSARRSGELRERADTWGITQHLAAPFRGGAELKATREFIRSRAPDAPSYLWWQGPPGAGKSALLSRVAAQASPDNTDTAAFFLSAAEGRDNAGAFVRTMVGQLTKVLTGKTPDSSRLPSPDELQDLYREAAARSAKEGRTLLLVVDGLDDDAAWRGGVSKRPSHSIASLLPEVPACGPLKSGATIRVLVAGRTVAEPPTDVPEGHPLRAPETIRLIGTRETGPGADHAVREALDRWGTSRVERTVLGLIAVAGAGLRASDLAELAGVGQTEAERLLRAAGGRYLIPDGPGVPPDGPAVEATVRAARERTDAATRDRCTEQLHDWAASWQGRGWPPDTPPYLLSRLPSLLHGTDLLVPYVLDPRRLSRMVVRGQGDEALAQIALVGGGYGSDLAVSFQVAVARALLASRLRRVPREFCGLFAQAGDAQRARELALSAPLEADRAVRLADAARALGGGPEAEDFAREAARWAGLALKDAPRAAESDKALEAVVRAGHGLRTIGLRGGGNVVLQEAGESMLRATVHCEALAWSTRVRAAQDLEPKQESKSKRGQKKPTLLNHMPSYAAELAARGPAEQVEALEIWAEVARSTREPAATAARDGVEAFCAGLEPESDLTHIELLALGACAVLPKRRRTGAGLALRAQRALLAAFTSPEALPDAARAQLALEMGPALTYTVRALYKADRPSDAKELLAAVPSALHRDLFDDDVKGEADRAAKKAASERDDELTRRAAKNEKARQAREKAEKTQQARKKAAPGDKAVRKSLAEEGGTVEDDVRNPPPPEYLTPEEHESLSQQLKVSGDVDRQRLAEVYARWKGHEPVADAGVWGLALAGALAATGHPEAAAKLAGYARGPADLAGVRAIVAMHSAVGGHAVAAGQYAQSATEHADATLSGLLAQAFAYAGEKVAARSWAEKVGQRPRDRNAQEWAAVAVTVGLARCAPEDAGILIGERLPPSRPGVPLTPGVPGMRDTALARMAALIPALPHPHAPDTAVHTELRRICGDGTRSEDIRQQNPHTALLLFLLHESGCCPGLVSEGQIRSWERYMTTTRLASGRPIAEWAVLQAVRGDVRAAQATVDLAETPEERAAALAAVATYLAGVPVIAPLAEGWSPQRVPVLRYLALADAVGPESSRDEAEARRLAQELLAGPHWRYALPLLPRLAPESAASLAELALAHMSP</sequence>
<dbReference type="SUPFAM" id="SSF52540">
    <property type="entry name" value="P-loop containing nucleoside triphosphate hydrolases"/>
    <property type="match status" value="1"/>
</dbReference>
<feature type="compositionally biased region" description="Basic and acidic residues" evidence="2">
    <location>
        <begin position="857"/>
        <end position="868"/>
    </location>
</feature>
<evidence type="ECO:0000313" key="5">
    <source>
        <dbReference type="Proteomes" id="UP001550853"/>
    </source>
</evidence>